<dbReference type="GO" id="GO:0008233">
    <property type="term" value="F:peptidase activity"/>
    <property type="evidence" value="ECO:0007669"/>
    <property type="project" value="UniProtKB-KW"/>
</dbReference>
<dbReference type="AlphaFoldDB" id="I1W591"/>
<dbReference type="InterPro" id="IPR006286">
    <property type="entry name" value="C56_PfpI-like"/>
</dbReference>
<sequence length="179" mass="19419">MTQSLHGKVVAALVTDGFEQIELIGPKKALEDAGATVRILSDKAGEVRGWNHHQPADAFRVDGTFEDASLDDYDALLLPGGVVNSDQIRSLAKAQELAIRAEQASKPVAVICHGAWLLISAGLVQGLTLTFWPSLKDDFNNAGGHWVDQEVSVDGKLVISRKPEYIPAFNRRFFEILAG</sequence>
<keyword evidence="3" id="KW-0378">Hydrolase</keyword>
<dbReference type="PANTHER" id="PTHR42733:SF12">
    <property type="entry name" value="PROTEINASE"/>
    <property type="match status" value="1"/>
</dbReference>
<protein>
    <submittedName>
        <fullName evidence="3">Protease PfpI</fullName>
    </submittedName>
</protein>
<dbReference type="InterPro" id="IPR029062">
    <property type="entry name" value="Class_I_gatase-like"/>
</dbReference>
<feature type="domain" description="DJ-1/PfpI" evidence="2">
    <location>
        <begin position="10"/>
        <end position="175"/>
    </location>
</feature>
<reference evidence="3" key="1">
    <citation type="submission" date="2012-03" db="EMBL/GenBank/DDBJ databases">
        <authorList>
            <person name="Samadikuchaksaraei A."/>
            <person name="Khalili Samani M."/>
            <person name="Barati M."/>
        </authorList>
    </citation>
    <scope>NUCLEOTIDE SEQUENCE</scope>
    <source>
        <strain evidence="3">C5</strain>
    </source>
</reference>
<evidence type="ECO:0000313" key="3">
    <source>
        <dbReference type="EMBL" id="AFI61326.1"/>
    </source>
</evidence>
<dbReference type="SUPFAM" id="SSF52317">
    <property type="entry name" value="Class I glutamine amidotransferase-like"/>
    <property type="match status" value="1"/>
</dbReference>
<evidence type="ECO:0000259" key="2">
    <source>
        <dbReference type="Pfam" id="PF01965"/>
    </source>
</evidence>
<dbReference type="PANTHER" id="PTHR42733">
    <property type="entry name" value="DJ-1 PROTEIN"/>
    <property type="match status" value="1"/>
</dbReference>
<dbReference type="EMBL" id="JQ769022">
    <property type="protein sequence ID" value="AFI61326.1"/>
    <property type="molecule type" value="Genomic_DNA"/>
</dbReference>
<proteinExistence type="inferred from homology"/>
<dbReference type="Pfam" id="PF01965">
    <property type="entry name" value="DJ-1_PfpI"/>
    <property type="match status" value="1"/>
</dbReference>
<dbReference type="PROSITE" id="PS51276">
    <property type="entry name" value="PEPTIDASE_C56_PFPI"/>
    <property type="match status" value="1"/>
</dbReference>
<dbReference type="NCBIfam" id="TIGR01382">
    <property type="entry name" value="PfpI"/>
    <property type="match status" value="1"/>
</dbReference>
<accession>I1W591</accession>
<gene>
    <name evidence="3" type="primary">pfpI</name>
</gene>
<comment type="similarity">
    <text evidence="1">Belongs to the peptidase C56 family.</text>
</comment>
<keyword evidence="3" id="KW-0645">Protease</keyword>
<dbReference type="InterPro" id="IPR002818">
    <property type="entry name" value="DJ-1/PfpI"/>
</dbReference>
<name>I1W591_PSEAI</name>
<organism evidence="3">
    <name type="scientific">Pseudomonas aeruginosa</name>
    <dbReference type="NCBI Taxonomy" id="287"/>
    <lineage>
        <taxon>Bacteria</taxon>
        <taxon>Pseudomonadati</taxon>
        <taxon>Pseudomonadota</taxon>
        <taxon>Gammaproteobacteria</taxon>
        <taxon>Pseudomonadales</taxon>
        <taxon>Pseudomonadaceae</taxon>
        <taxon>Pseudomonas</taxon>
    </lineage>
</organism>
<dbReference type="Gene3D" id="3.40.50.880">
    <property type="match status" value="1"/>
</dbReference>
<dbReference type="GO" id="GO:0006508">
    <property type="term" value="P:proteolysis"/>
    <property type="evidence" value="ECO:0007669"/>
    <property type="project" value="UniProtKB-KW"/>
</dbReference>
<evidence type="ECO:0000256" key="1">
    <source>
        <dbReference type="ARBA" id="ARBA00008542"/>
    </source>
</evidence>
<dbReference type="CDD" id="cd03134">
    <property type="entry name" value="GATase1_PfpI_like"/>
    <property type="match status" value="1"/>
</dbReference>